<sequence>MYYKRNEPFRFVFNQPLSGELIFQNEKKQISIHDISLNGMKIEMTEKVNRFASVTLSYSILNNSFSREGKIVWMNDYGSYVQCGVQFEEDGDYQQQLVDTLKEMAKKQKER</sequence>
<dbReference type="EMBL" id="QPJJ01000005">
    <property type="protein sequence ID" value="RCW71847.1"/>
    <property type="molecule type" value="Genomic_DNA"/>
</dbReference>
<dbReference type="Pfam" id="PF07238">
    <property type="entry name" value="PilZ"/>
    <property type="match status" value="1"/>
</dbReference>
<dbReference type="Proteomes" id="UP000252585">
    <property type="component" value="Unassembled WGS sequence"/>
</dbReference>
<feature type="domain" description="PilZ" evidence="1">
    <location>
        <begin position="10"/>
        <end position="97"/>
    </location>
</feature>
<reference evidence="2 3" key="1">
    <citation type="submission" date="2018-07" db="EMBL/GenBank/DDBJ databases">
        <title>Genomic Encyclopedia of Type Strains, Phase IV (KMG-IV): sequencing the most valuable type-strain genomes for metagenomic binning, comparative biology and taxonomic classification.</title>
        <authorList>
            <person name="Goeker M."/>
        </authorList>
    </citation>
    <scope>NUCLEOTIDE SEQUENCE [LARGE SCALE GENOMIC DNA]</scope>
    <source>
        <strain evidence="2 3">DSM 27696</strain>
    </source>
</reference>
<protein>
    <submittedName>
        <fullName evidence="2">PilZ domain-containing protein</fullName>
    </submittedName>
</protein>
<proteinExistence type="predicted"/>
<dbReference type="SUPFAM" id="SSF141371">
    <property type="entry name" value="PilZ domain-like"/>
    <property type="match status" value="1"/>
</dbReference>
<keyword evidence="3" id="KW-1185">Reference proteome</keyword>
<dbReference type="Gene3D" id="2.40.10.220">
    <property type="entry name" value="predicted glycosyltransferase like domains"/>
    <property type="match status" value="1"/>
</dbReference>
<accession>A0A368XZ84</accession>
<name>A0A368XZ84_9BACI</name>
<dbReference type="OrthoDB" id="2354159at2"/>
<dbReference type="AlphaFoldDB" id="A0A368XZ84"/>
<dbReference type="RefSeq" id="WP_114352413.1">
    <property type="nucleotide sequence ID" value="NZ_QPJJ01000005.1"/>
</dbReference>
<gene>
    <name evidence="2" type="ORF">DFR57_10529</name>
</gene>
<evidence type="ECO:0000313" key="3">
    <source>
        <dbReference type="Proteomes" id="UP000252585"/>
    </source>
</evidence>
<organism evidence="2 3">
    <name type="scientific">Saliterribacillus persicus</name>
    <dbReference type="NCBI Taxonomy" id="930114"/>
    <lineage>
        <taxon>Bacteria</taxon>
        <taxon>Bacillati</taxon>
        <taxon>Bacillota</taxon>
        <taxon>Bacilli</taxon>
        <taxon>Bacillales</taxon>
        <taxon>Bacillaceae</taxon>
        <taxon>Saliterribacillus</taxon>
    </lineage>
</organism>
<dbReference type="InterPro" id="IPR009875">
    <property type="entry name" value="PilZ_domain"/>
</dbReference>
<comment type="caution">
    <text evidence="2">The sequence shown here is derived from an EMBL/GenBank/DDBJ whole genome shotgun (WGS) entry which is preliminary data.</text>
</comment>
<evidence type="ECO:0000259" key="1">
    <source>
        <dbReference type="Pfam" id="PF07238"/>
    </source>
</evidence>
<evidence type="ECO:0000313" key="2">
    <source>
        <dbReference type="EMBL" id="RCW71847.1"/>
    </source>
</evidence>
<dbReference type="GO" id="GO:0035438">
    <property type="term" value="F:cyclic-di-GMP binding"/>
    <property type="evidence" value="ECO:0007669"/>
    <property type="project" value="InterPro"/>
</dbReference>